<reference evidence="2 3" key="1">
    <citation type="submission" date="2018-05" db="EMBL/GenBank/DDBJ databases">
        <title>Pararhodobacter marina sp. nov., isolated from deep-sea water of the Indian Ocean.</title>
        <authorList>
            <person name="Lai Q.Sr."/>
            <person name="Liu X."/>
            <person name="Shao Z."/>
        </authorList>
    </citation>
    <scope>NUCLEOTIDE SEQUENCE [LARGE SCALE GENOMIC DNA]</scope>
    <source>
        <strain evidence="2 3">CIC4N-9</strain>
    </source>
</reference>
<evidence type="ECO:0000256" key="1">
    <source>
        <dbReference type="SAM" id="SignalP"/>
    </source>
</evidence>
<evidence type="ECO:0000313" key="2">
    <source>
        <dbReference type="EMBL" id="PWE29147.1"/>
    </source>
</evidence>
<dbReference type="AlphaFoldDB" id="A0A2U2CBA5"/>
<sequence>MTMLDRRLFLKLGGAGLAAALASSRVAFASAPTDKRFIFVFLRGGLDGLHALVPYADADYRRLRPSLALGRDAVLDLDGYFGLHDALGPLMPLWRAGELAFVPAATTRYRNRSHFDGQNLLENGTARPRGARDGWLNRAILGLNGGDDRLALSLGPAVPLILQGAAPVQAWSNEQLPDLNDDFLERLAIVYRDDPLFHAALTGATGMTEPDMSDDAPTNDNFLISSRAAADILRAPQGPRIGVLELGGWDTHNGQPYRLRRLFERLSQGLLALREGLGPVWSETVVMVASEFGRTAAENGNRGTDHGTGGLAMLAGGAVRGGQVAGDWPGLSPRALFEERDVLAVNAYEAIFKALLIGHMGLDPAYAERVVFPESRALEPFTGLLRA</sequence>
<feature type="signal peptide" evidence="1">
    <location>
        <begin position="1"/>
        <end position="29"/>
    </location>
</feature>
<dbReference type="InterPro" id="IPR010869">
    <property type="entry name" value="DUF1501"/>
</dbReference>
<dbReference type="PROSITE" id="PS51318">
    <property type="entry name" value="TAT"/>
    <property type="match status" value="1"/>
</dbReference>
<gene>
    <name evidence="2" type="ORF">C4N9_10075</name>
</gene>
<accession>A0A2U2CBA5</accession>
<name>A0A2U2CBA5_9RHOB</name>
<dbReference type="Proteomes" id="UP000244940">
    <property type="component" value="Unassembled WGS sequence"/>
</dbReference>
<dbReference type="PANTHER" id="PTHR43737:SF1">
    <property type="entry name" value="DUF1501 DOMAIN-CONTAINING PROTEIN"/>
    <property type="match status" value="1"/>
</dbReference>
<protein>
    <recommendedName>
        <fullName evidence="4">DUF1501 domain-containing protein</fullName>
    </recommendedName>
</protein>
<proteinExistence type="predicted"/>
<dbReference type="PANTHER" id="PTHR43737">
    <property type="entry name" value="BLL7424 PROTEIN"/>
    <property type="match status" value="1"/>
</dbReference>
<dbReference type="OrthoDB" id="9779968at2"/>
<organism evidence="2 3">
    <name type="scientific">Pararhodobacter marinus</name>
    <dbReference type="NCBI Taxonomy" id="2184063"/>
    <lineage>
        <taxon>Bacteria</taxon>
        <taxon>Pseudomonadati</taxon>
        <taxon>Pseudomonadota</taxon>
        <taxon>Alphaproteobacteria</taxon>
        <taxon>Rhodobacterales</taxon>
        <taxon>Paracoccaceae</taxon>
        <taxon>Pararhodobacter</taxon>
    </lineage>
</organism>
<feature type="chain" id="PRO_5015763590" description="DUF1501 domain-containing protein" evidence="1">
    <location>
        <begin position="30"/>
        <end position="387"/>
    </location>
</feature>
<comment type="caution">
    <text evidence="2">The sequence shown here is derived from an EMBL/GenBank/DDBJ whole genome shotgun (WGS) entry which is preliminary data.</text>
</comment>
<dbReference type="InterPro" id="IPR006311">
    <property type="entry name" value="TAT_signal"/>
</dbReference>
<keyword evidence="1" id="KW-0732">Signal</keyword>
<evidence type="ECO:0008006" key="4">
    <source>
        <dbReference type="Google" id="ProtNLM"/>
    </source>
</evidence>
<dbReference type="EMBL" id="QEYD01000005">
    <property type="protein sequence ID" value="PWE29147.1"/>
    <property type="molecule type" value="Genomic_DNA"/>
</dbReference>
<keyword evidence="3" id="KW-1185">Reference proteome</keyword>
<evidence type="ECO:0000313" key="3">
    <source>
        <dbReference type="Proteomes" id="UP000244940"/>
    </source>
</evidence>
<dbReference type="Pfam" id="PF07394">
    <property type="entry name" value="DUF1501"/>
    <property type="match status" value="1"/>
</dbReference>